<dbReference type="EMBL" id="PUGF01000007">
    <property type="protein sequence ID" value="PRC93489.1"/>
    <property type="molecule type" value="Genomic_DNA"/>
</dbReference>
<dbReference type="RefSeq" id="WP_105531534.1">
    <property type="nucleotide sequence ID" value="NZ_PUGF01000007.1"/>
</dbReference>
<dbReference type="CDD" id="cd08893">
    <property type="entry name" value="SRPBCC_CalC_Aha1-like_GntR-HTH"/>
    <property type="match status" value="1"/>
</dbReference>
<sequence>MKKPDFVYVTYIATTLEKVWQALVDTDVTRKYWMDPVAGCVRVNVSDWQPGSRWEHQRLDDARTTDIVGKVVESNPPRRLVITWARPNEAEDESKHSRVAFDIEPYGDGLIRLMVTHDDLERDPQMLEGISGGWPKVLSNLKTLLETGHALQHSPSAT</sequence>
<dbReference type="SUPFAM" id="SSF55961">
    <property type="entry name" value="Bet v1-like"/>
    <property type="match status" value="1"/>
</dbReference>
<accession>A0A2S9H0I4</accession>
<proteinExistence type="inferred from homology"/>
<protein>
    <recommendedName>
        <fullName evidence="2">Activator of Hsp90 ATPase homologue 1/2-like C-terminal domain-containing protein</fullName>
    </recommendedName>
</protein>
<comment type="similarity">
    <text evidence="1">Belongs to the AHA1 family.</text>
</comment>
<dbReference type="InterPro" id="IPR023393">
    <property type="entry name" value="START-like_dom_sf"/>
</dbReference>
<evidence type="ECO:0000313" key="3">
    <source>
        <dbReference type="EMBL" id="PRC93489.1"/>
    </source>
</evidence>
<dbReference type="Proteomes" id="UP000237839">
    <property type="component" value="Unassembled WGS sequence"/>
</dbReference>
<evidence type="ECO:0000313" key="4">
    <source>
        <dbReference type="Proteomes" id="UP000237839"/>
    </source>
</evidence>
<dbReference type="Pfam" id="PF08327">
    <property type="entry name" value="AHSA1"/>
    <property type="match status" value="1"/>
</dbReference>
<organism evidence="3 4">
    <name type="scientific">Solimicrobium silvestre</name>
    <dbReference type="NCBI Taxonomy" id="2099400"/>
    <lineage>
        <taxon>Bacteria</taxon>
        <taxon>Pseudomonadati</taxon>
        <taxon>Pseudomonadota</taxon>
        <taxon>Betaproteobacteria</taxon>
        <taxon>Burkholderiales</taxon>
        <taxon>Oxalobacteraceae</taxon>
        <taxon>Solimicrobium</taxon>
    </lineage>
</organism>
<comment type="caution">
    <text evidence="3">The sequence shown here is derived from an EMBL/GenBank/DDBJ whole genome shotgun (WGS) entry which is preliminary data.</text>
</comment>
<dbReference type="InterPro" id="IPR013538">
    <property type="entry name" value="ASHA1/2-like_C"/>
</dbReference>
<name>A0A2S9H0I4_9BURK</name>
<gene>
    <name evidence="3" type="ORF">S2091_1876</name>
</gene>
<dbReference type="Gene3D" id="3.30.530.20">
    <property type="match status" value="1"/>
</dbReference>
<dbReference type="OrthoDB" id="8565358at2"/>
<keyword evidence="4" id="KW-1185">Reference proteome</keyword>
<dbReference type="AlphaFoldDB" id="A0A2S9H0I4"/>
<feature type="domain" description="Activator of Hsp90 ATPase homologue 1/2-like C-terminal" evidence="2">
    <location>
        <begin position="14"/>
        <end position="146"/>
    </location>
</feature>
<reference evidence="3 4" key="1">
    <citation type="submission" date="2018-02" db="EMBL/GenBank/DDBJ databases">
        <title>Solimicrobium silvestre gen. nov., sp. nov., isolated from alpine forest soil.</title>
        <authorList>
            <person name="Margesin R."/>
            <person name="Albuquerque L."/>
            <person name="Zhang D.-C."/>
            <person name="Froufe H.J.C."/>
            <person name="Severino R."/>
            <person name="Roxo I."/>
            <person name="Egas C."/>
            <person name="Da Costa M.S."/>
        </authorList>
    </citation>
    <scope>NUCLEOTIDE SEQUENCE [LARGE SCALE GENOMIC DNA]</scope>
    <source>
        <strain evidence="3 4">S20-91</strain>
    </source>
</reference>
<evidence type="ECO:0000259" key="2">
    <source>
        <dbReference type="Pfam" id="PF08327"/>
    </source>
</evidence>
<evidence type="ECO:0000256" key="1">
    <source>
        <dbReference type="ARBA" id="ARBA00006817"/>
    </source>
</evidence>